<gene>
    <name evidence="2" type="ORF">C427_3869</name>
</gene>
<feature type="region of interest" description="Disordered" evidence="1">
    <location>
        <begin position="1"/>
        <end position="21"/>
    </location>
</feature>
<dbReference type="KEGG" id="gps:C427_3869"/>
<sequence length="46" mass="5297">MLKQSTLGRYNPEDYPLPGSPEISSLIEKQVKWIKQKYGTSLNPFN</sequence>
<keyword evidence="3" id="KW-1185">Reference proteome</keyword>
<reference evidence="2 3" key="1">
    <citation type="journal article" date="2013" name="Genome Announc.">
        <title>Complete Genome Sequence of Glaciecola psychrophila Strain 170T.</title>
        <authorList>
            <person name="Yin J."/>
            <person name="Chen J."/>
            <person name="Liu G."/>
            <person name="Yu Y."/>
            <person name="Song L."/>
            <person name="Wang X."/>
            <person name="Qu X."/>
        </authorList>
    </citation>
    <scope>NUCLEOTIDE SEQUENCE [LARGE SCALE GENOMIC DNA]</scope>
    <source>
        <strain evidence="2 3">170</strain>
    </source>
</reference>
<dbReference type="AlphaFoldDB" id="K6ZVB5"/>
<dbReference type="HOGENOM" id="CLU_3186900_0_0_6"/>
<accession>K6ZVB5</accession>
<name>K6ZVB5_9ALTE</name>
<evidence type="ECO:0000256" key="1">
    <source>
        <dbReference type="SAM" id="MobiDB-lite"/>
    </source>
</evidence>
<evidence type="ECO:0000313" key="3">
    <source>
        <dbReference type="Proteomes" id="UP000011864"/>
    </source>
</evidence>
<dbReference type="PATRIC" id="fig|1129794.4.peg.3853"/>
<organism evidence="2 3">
    <name type="scientific">Paraglaciecola psychrophila 170</name>
    <dbReference type="NCBI Taxonomy" id="1129794"/>
    <lineage>
        <taxon>Bacteria</taxon>
        <taxon>Pseudomonadati</taxon>
        <taxon>Pseudomonadota</taxon>
        <taxon>Gammaproteobacteria</taxon>
        <taxon>Alteromonadales</taxon>
        <taxon>Alteromonadaceae</taxon>
        <taxon>Paraglaciecola</taxon>
    </lineage>
</organism>
<evidence type="ECO:0000313" key="2">
    <source>
        <dbReference type="EMBL" id="AGH45974.1"/>
    </source>
</evidence>
<dbReference type="EMBL" id="CP003837">
    <property type="protein sequence ID" value="AGH45974.1"/>
    <property type="molecule type" value="Genomic_DNA"/>
</dbReference>
<dbReference type="Proteomes" id="UP000011864">
    <property type="component" value="Chromosome"/>
</dbReference>
<protein>
    <submittedName>
        <fullName evidence="2">Uncharacterized protein</fullName>
    </submittedName>
</protein>
<proteinExistence type="predicted"/>